<feature type="region of interest" description="Disordered" evidence="6">
    <location>
        <begin position="241"/>
        <end position="315"/>
    </location>
</feature>
<comment type="caution">
    <text evidence="8">The sequence shown here is derived from an EMBL/GenBank/DDBJ whole genome shotgun (WGS) entry which is preliminary data.</text>
</comment>
<evidence type="ECO:0000256" key="6">
    <source>
        <dbReference type="SAM" id="MobiDB-lite"/>
    </source>
</evidence>
<dbReference type="PANTHER" id="PTHR21567:SF9">
    <property type="entry name" value="CLIP-ASSOCIATING PROTEIN"/>
    <property type="match status" value="1"/>
</dbReference>
<evidence type="ECO:0000256" key="5">
    <source>
        <dbReference type="ARBA" id="ARBA00022776"/>
    </source>
</evidence>
<dbReference type="GO" id="GO:0005815">
    <property type="term" value="C:microtubule organizing center"/>
    <property type="evidence" value="ECO:0007669"/>
    <property type="project" value="TreeGrafter"/>
</dbReference>
<dbReference type="InterPro" id="IPR016024">
    <property type="entry name" value="ARM-type_fold"/>
</dbReference>
<accession>A0A507EN92</accession>
<feature type="compositionally biased region" description="Low complexity" evidence="6">
    <location>
        <begin position="457"/>
        <end position="467"/>
    </location>
</feature>
<evidence type="ECO:0000313" key="9">
    <source>
        <dbReference type="Proteomes" id="UP000320333"/>
    </source>
</evidence>
<dbReference type="OrthoDB" id="46159at2759"/>
<dbReference type="GO" id="GO:0005881">
    <property type="term" value="C:cytoplasmic microtubule"/>
    <property type="evidence" value="ECO:0007669"/>
    <property type="project" value="TreeGrafter"/>
</dbReference>
<dbReference type="GO" id="GO:1990023">
    <property type="term" value="C:mitotic spindle midzone"/>
    <property type="evidence" value="ECO:0007669"/>
    <property type="project" value="TreeGrafter"/>
</dbReference>
<feature type="compositionally biased region" description="Polar residues" evidence="6">
    <location>
        <begin position="984"/>
        <end position="993"/>
    </location>
</feature>
<name>A0A507EN92_9FUNG</name>
<dbReference type="SMART" id="SM01349">
    <property type="entry name" value="TOG"/>
    <property type="match status" value="2"/>
</dbReference>
<feature type="compositionally biased region" description="Pro residues" evidence="6">
    <location>
        <begin position="1000"/>
        <end position="1009"/>
    </location>
</feature>
<sequence length="1279" mass="138193">MAPAPQVVQLEMGGVEAEVEKVANVFAVKESEETWTARDDALARLSAVSRGSAHHSGFVACVRRLKQPLLDALNTDRTRLARTALTLCEVLSVSLLDRFDGLADFLLPALIRLSTRSNKVIVTCATSALMTIIDNSGVPSILPMLAEHVVLPSPSKSLRICAAECLNRVLESSTATSKLDKYVESVENTIKSGTVDSAPEVRGLIRTAFDSYKDRFPSRLERFIASLPDVTAKYLKVSKTGSTNSSISSTINRKTLLRPRVPTASSSTSSNLIRSQSMSRASSATPDSYARGDDFADDEESHTLDSETPSFALEGDDAGSAKLATRQPLLLLKQPSIRDVPKQQSIRPTESDAFSNALVGARRLLNNTGEPAPSQPQINHLSDHLGGAQRILREGKSALAVPEKSAAILHTMPKAMRVPAAMVAPSAEHASRVVYQEHSAAPIRAAITAATATSSAIAPSASSSTTSQKESKIPQKANSLVAKSASFSRKPENIDLADVTTKLKSSDWSTRYKALESISLHMSSASAAAVPASLASDMRMKASRYCSILLSGLNDNNHKCATASMQGIVALFDGSYGAIEMVETVIPRIAALVFYQPAKTKAPLLELGQGLIVGLVEKFGVDSCAVACVHALNHPEFVKVVKVRGGCLAMLAELSDDEWHAVLNKPTSMKLYMTRIVSQVSDADAIIQKSVKVCLSALYSFSADAFFTCWAAAKPAEKKAVNALFHTSDIGYSGKELEAAKKVAAGISTPDAIYSVGQTSPSVHLSHFRFGTTSPNSVASKTPRSRAATSMSIYGREDDFESQSLDPQRNSHIRDPEHLTFHQKRELFGGESENERTAISGVIKSSSAKVSPKARVQDERNAKTSTNRSVKSPILTPTITRSVSSFGTRSDRIGISASASKMIARSGIPLMTNTVPRVASLASKLPSPSLNIGRIPVMSRPHSRQSKALSPNMTRTTNFSSNSRSPVESPSQATPLKRFHRNGRLTSPVNLNDSEMAAMTPPPLPPAPAPQSMLRAPNSATSKSGEQLLKHRPDPSEYIRPFSEPQEDADTRFQRALISSMDELALFVFDGNNAAFVRKELSQILEKVFVYARALGDEASDIRATKNTVLILKYIVQTYDMKSRLSEILLALLCFDSKSYVSSEEHLELEFELDSILSILKKFYAPELLLKTAADCLEHPLLVNLSLRPTMCFELAGYAIETLENFQSDSDSWKRVIGFIASGLGSGNMHVRKSAFGCTVALGKRSEGLVNSLYEEVGARNGPGREGVIRGMLERHLGR</sequence>
<feature type="compositionally biased region" description="Low complexity" evidence="6">
    <location>
        <begin position="954"/>
        <end position="971"/>
    </location>
</feature>
<dbReference type="STRING" id="246404.A0A507EN92"/>
<protein>
    <recommendedName>
        <fullName evidence="7">TOG domain-containing protein</fullName>
    </recommendedName>
</protein>
<organism evidence="8 9">
    <name type="scientific">Chytriomyces confervae</name>
    <dbReference type="NCBI Taxonomy" id="246404"/>
    <lineage>
        <taxon>Eukaryota</taxon>
        <taxon>Fungi</taxon>
        <taxon>Fungi incertae sedis</taxon>
        <taxon>Chytridiomycota</taxon>
        <taxon>Chytridiomycota incertae sedis</taxon>
        <taxon>Chytridiomycetes</taxon>
        <taxon>Chytridiales</taxon>
        <taxon>Chytriomycetaceae</taxon>
        <taxon>Chytriomyces</taxon>
    </lineage>
</organism>
<dbReference type="GO" id="GO:0008017">
    <property type="term" value="F:microtubule binding"/>
    <property type="evidence" value="ECO:0007669"/>
    <property type="project" value="TreeGrafter"/>
</dbReference>
<feature type="region of interest" description="Disordered" evidence="6">
    <location>
        <begin position="932"/>
        <end position="1047"/>
    </location>
</feature>
<keyword evidence="9" id="KW-1185">Reference proteome</keyword>
<dbReference type="Gene3D" id="1.25.10.10">
    <property type="entry name" value="Leucine-rich Repeat Variant"/>
    <property type="match status" value="2"/>
</dbReference>
<feature type="compositionally biased region" description="Low complexity" evidence="6">
    <location>
        <begin position="242"/>
        <end position="252"/>
    </location>
</feature>
<dbReference type="Pfam" id="PF12348">
    <property type="entry name" value="CLASP_N"/>
    <property type="match status" value="1"/>
</dbReference>
<dbReference type="Proteomes" id="UP000320333">
    <property type="component" value="Unassembled WGS sequence"/>
</dbReference>
<evidence type="ECO:0000256" key="1">
    <source>
        <dbReference type="ARBA" id="ARBA00004186"/>
    </source>
</evidence>
<comment type="subcellular location">
    <subcellularLocation>
        <location evidence="1">Cytoplasm</location>
        <location evidence="1">Cytoskeleton</location>
        <location evidence="1">Spindle</location>
    </subcellularLocation>
</comment>
<dbReference type="PANTHER" id="PTHR21567">
    <property type="entry name" value="CLASP"/>
    <property type="match status" value="1"/>
</dbReference>
<dbReference type="InterPro" id="IPR024395">
    <property type="entry name" value="CLASP_N_dom"/>
</dbReference>
<evidence type="ECO:0000313" key="8">
    <source>
        <dbReference type="EMBL" id="TPX64648.1"/>
    </source>
</evidence>
<dbReference type="GO" id="GO:0005876">
    <property type="term" value="C:spindle microtubule"/>
    <property type="evidence" value="ECO:0007669"/>
    <property type="project" value="TreeGrafter"/>
</dbReference>
<keyword evidence="3" id="KW-0132">Cell division</keyword>
<gene>
    <name evidence="8" type="ORF">CcCBS67573_g08357</name>
</gene>
<dbReference type="InterPro" id="IPR034085">
    <property type="entry name" value="TOG"/>
</dbReference>
<feature type="compositionally biased region" description="Basic and acidic residues" evidence="6">
    <location>
        <begin position="1028"/>
        <end position="1037"/>
    </location>
</feature>
<feature type="compositionally biased region" description="Polar residues" evidence="6">
    <location>
        <begin position="263"/>
        <end position="286"/>
    </location>
</feature>
<evidence type="ECO:0000259" key="7">
    <source>
        <dbReference type="SMART" id="SM01349"/>
    </source>
</evidence>
<evidence type="ECO:0000256" key="2">
    <source>
        <dbReference type="ARBA" id="ARBA00009549"/>
    </source>
</evidence>
<feature type="region of interest" description="Disordered" evidence="6">
    <location>
        <begin position="844"/>
        <end position="870"/>
    </location>
</feature>
<feature type="domain" description="TOG" evidence="7">
    <location>
        <begin position="486"/>
        <end position="736"/>
    </location>
</feature>
<dbReference type="GO" id="GO:0090307">
    <property type="term" value="P:mitotic spindle assembly"/>
    <property type="evidence" value="ECO:0007669"/>
    <property type="project" value="TreeGrafter"/>
</dbReference>
<dbReference type="SUPFAM" id="SSF48371">
    <property type="entry name" value="ARM repeat"/>
    <property type="match status" value="1"/>
</dbReference>
<feature type="domain" description="TOG" evidence="7">
    <location>
        <begin position="11"/>
        <end position="243"/>
    </location>
</feature>
<comment type="similarity">
    <text evidence="2">Belongs to the CLASP family.</text>
</comment>
<reference evidence="8 9" key="1">
    <citation type="journal article" date="2019" name="Sci. Rep.">
        <title>Comparative genomics of chytrid fungi reveal insights into the obligate biotrophic and pathogenic lifestyle of Synchytrium endobioticum.</title>
        <authorList>
            <person name="van de Vossenberg B.T.L.H."/>
            <person name="Warris S."/>
            <person name="Nguyen H.D.T."/>
            <person name="van Gent-Pelzer M.P.E."/>
            <person name="Joly D.L."/>
            <person name="van de Geest H.C."/>
            <person name="Bonants P.J.M."/>
            <person name="Smith D.S."/>
            <person name="Levesque C.A."/>
            <person name="van der Lee T.A.J."/>
        </authorList>
    </citation>
    <scope>NUCLEOTIDE SEQUENCE [LARGE SCALE GENOMIC DNA]</scope>
    <source>
        <strain evidence="8 9">CBS 675.73</strain>
    </source>
</reference>
<keyword evidence="5" id="KW-0498">Mitosis</keyword>
<evidence type="ECO:0000256" key="3">
    <source>
        <dbReference type="ARBA" id="ARBA00022618"/>
    </source>
</evidence>
<proteinExistence type="inferred from homology"/>
<dbReference type="InterPro" id="IPR011989">
    <property type="entry name" value="ARM-like"/>
</dbReference>
<keyword evidence="4" id="KW-0493">Microtubule</keyword>
<dbReference type="AlphaFoldDB" id="A0A507EN92"/>
<dbReference type="GO" id="GO:0051301">
    <property type="term" value="P:cell division"/>
    <property type="evidence" value="ECO:0007669"/>
    <property type="project" value="UniProtKB-KW"/>
</dbReference>
<keyword evidence="5" id="KW-0131">Cell cycle</keyword>
<feature type="region of interest" description="Disordered" evidence="6">
    <location>
        <begin position="457"/>
        <end position="477"/>
    </location>
</feature>
<evidence type="ECO:0000256" key="4">
    <source>
        <dbReference type="ARBA" id="ARBA00022701"/>
    </source>
</evidence>
<dbReference type="EMBL" id="QEAP01000535">
    <property type="protein sequence ID" value="TPX64648.1"/>
    <property type="molecule type" value="Genomic_DNA"/>
</dbReference>